<protein>
    <recommendedName>
        <fullName evidence="1">PH domain-containing protein</fullName>
    </recommendedName>
</protein>
<dbReference type="OrthoDB" id="10254483at2759"/>
<dbReference type="PROSITE" id="PS50003">
    <property type="entry name" value="PH_DOMAIN"/>
    <property type="match status" value="1"/>
</dbReference>
<evidence type="ECO:0000313" key="3">
    <source>
        <dbReference type="Proteomes" id="UP000596742"/>
    </source>
</evidence>
<organism evidence="2 3">
    <name type="scientific">Mytilus galloprovincialis</name>
    <name type="common">Mediterranean mussel</name>
    <dbReference type="NCBI Taxonomy" id="29158"/>
    <lineage>
        <taxon>Eukaryota</taxon>
        <taxon>Metazoa</taxon>
        <taxon>Spiralia</taxon>
        <taxon>Lophotrochozoa</taxon>
        <taxon>Mollusca</taxon>
        <taxon>Bivalvia</taxon>
        <taxon>Autobranchia</taxon>
        <taxon>Pteriomorphia</taxon>
        <taxon>Mytilida</taxon>
        <taxon>Mytiloidea</taxon>
        <taxon>Mytilidae</taxon>
        <taxon>Mytilinae</taxon>
        <taxon>Mytilus</taxon>
    </lineage>
</organism>
<dbReference type="EMBL" id="UYJE01003641">
    <property type="protein sequence ID" value="VDI21119.1"/>
    <property type="molecule type" value="Genomic_DNA"/>
</dbReference>
<dbReference type="Gene3D" id="2.30.29.30">
    <property type="entry name" value="Pleckstrin-homology domain (PH domain)/Phosphotyrosine-binding domain (PTB)"/>
    <property type="match status" value="1"/>
</dbReference>
<dbReference type="InterPro" id="IPR035848">
    <property type="entry name" value="SH3BP2"/>
</dbReference>
<feature type="non-terminal residue" evidence="2">
    <location>
        <position position="164"/>
    </location>
</feature>
<dbReference type="PANTHER" id="PTHR15126">
    <property type="entry name" value="SH3-BINDING"/>
    <property type="match status" value="1"/>
</dbReference>
<dbReference type="AlphaFoldDB" id="A0A8B6DKL7"/>
<dbReference type="Proteomes" id="UP000596742">
    <property type="component" value="Unassembled WGS sequence"/>
</dbReference>
<dbReference type="PANTHER" id="PTHR15126:SF4">
    <property type="entry name" value="SH3 DOMAIN-BINDING PROTEIN 2"/>
    <property type="match status" value="1"/>
</dbReference>
<accession>A0A8B6DKL7</accession>
<evidence type="ECO:0000313" key="2">
    <source>
        <dbReference type="EMBL" id="VDI21119.1"/>
    </source>
</evidence>
<dbReference type="SUPFAM" id="SSF50729">
    <property type="entry name" value="PH domain-like"/>
    <property type="match status" value="1"/>
</dbReference>
<feature type="domain" description="PH" evidence="1">
    <location>
        <begin position="1"/>
        <end position="81"/>
    </location>
</feature>
<proteinExistence type="predicted"/>
<dbReference type="InterPro" id="IPR011993">
    <property type="entry name" value="PH-like_dom_sf"/>
</dbReference>
<gene>
    <name evidence="2" type="ORF">MGAL_10B035315</name>
</gene>
<dbReference type="GO" id="GO:0007165">
    <property type="term" value="P:signal transduction"/>
    <property type="evidence" value="ECO:0007669"/>
    <property type="project" value="InterPro"/>
</dbReference>
<name>A0A8B6DKL7_MYTGA</name>
<dbReference type="GO" id="GO:0017124">
    <property type="term" value="F:SH3 domain binding"/>
    <property type="evidence" value="ECO:0007669"/>
    <property type="project" value="TreeGrafter"/>
</dbReference>
<reference evidence="2" key="1">
    <citation type="submission" date="2018-11" db="EMBL/GenBank/DDBJ databases">
        <authorList>
            <person name="Alioto T."/>
            <person name="Alioto T."/>
        </authorList>
    </citation>
    <scope>NUCLEOTIDE SEQUENCE</scope>
</reference>
<keyword evidence="3" id="KW-1185">Reference proteome</keyword>
<evidence type="ECO:0000259" key="1">
    <source>
        <dbReference type="PROSITE" id="PS50003"/>
    </source>
</evidence>
<sequence>MALHKGCVYYYEKDLSRTEIEGVSLFGFKSVQVATECTDNKALWAFKLVHRHPSVFCSQYFSAASENDLKFWISVFKKELRNANGEEVPSEYQEQENDYECYGYNGGVDIRDTNRQTSSQAGSRVVPNRPLPLIPPEYNDVVDRVAFRRSLPLPSPLSPGEVLY</sequence>
<comment type="caution">
    <text evidence="2">The sequence shown here is derived from an EMBL/GenBank/DDBJ whole genome shotgun (WGS) entry which is preliminary data.</text>
</comment>
<dbReference type="InterPro" id="IPR001849">
    <property type="entry name" value="PH_domain"/>
</dbReference>